<name>A0A420ISR2_9PEZI</name>
<organism evidence="1 2">
    <name type="scientific">Golovinomyces cichoracearum</name>
    <dbReference type="NCBI Taxonomy" id="62708"/>
    <lineage>
        <taxon>Eukaryota</taxon>
        <taxon>Fungi</taxon>
        <taxon>Dikarya</taxon>
        <taxon>Ascomycota</taxon>
        <taxon>Pezizomycotina</taxon>
        <taxon>Leotiomycetes</taxon>
        <taxon>Erysiphales</taxon>
        <taxon>Erysiphaceae</taxon>
        <taxon>Golovinomyces</taxon>
    </lineage>
</organism>
<evidence type="ECO:0000313" key="1">
    <source>
        <dbReference type="EMBL" id="RKF77555.1"/>
    </source>
</evidence>
<dbReference type="AlphaFoldDB" id="A0A420ISR2"/>
<gene>
    <name evidence="1" type="ORF">GcM1_218034</name>
</gene>
<dbReference type="EMBL" id="MCBS01021851">
    <property type="protein sequence ID" value="RKF77555.1"/>
    <property type="molecule type" value="Genomic_DNA"/>
</dbReference>
<dbReference type="Proteomes" id="UP000285326">
    <property type="component" value="Unassembled WGS sequence"/>
</dbReference>
<proteinExistence type="predicted"/>
<reference evidence="1 2" key="1">
    <citation type="journal article" date="2018" name="BMC Genomics">
        <title>Comparative genome analyses reveal sequence features reflecting distinct modes of host-adaptation between dicot and monocot powdery mildew.</title>
        <authorList>
            <person name="Wu Y."/>
            <person name="Ma X."/>
            <person name="Pan Z."/>
            <person name="Kale S.D."/>
            <person name="Song Y."/>
            <person name="King H."/>
            <person name="Zhang Q."/>
            <person name="Presley C."/>
            <person name="Deng X."/>
            <person name="Wei C.I."/>
            <person name="Xiao S."/>
        </authorList>
    </citation>
    <scope>NUCLEOTIDE SEQUENCE [LARGE SCALE GENOMIC DNA]</scope>
    <source>
        <strain evidence="1">UMSG1</strain>
    </source>
</reference>
<sequence length="105" mass="12762">MAPENYHYVSQLPYMFKSVQERYASSNDMWLQHRQEIWECVIRTVNELKGHRKVRLRHPAILQYYVELLVWRRYWKRESFPGTYPTLDVTPPNISSDIFPHPDPI</sequence>
<comment type="caution">
    <text evidence="1">The sequence shown here is derived from an EMBL/GenBank/DDBJ whole genome shotgun (WGS) entry which is preliminary data.</text>
</comment>
<protein>
    <submittedName>
        <fullName evidence="1">Uncharacterized protein</fullName>
    </submittedName>
</protein>
<evidence type="ECO:0000313" key="2">
    <source>
        <dbReference type="Proteomes" id="UP000285326"/>
    </source>
</evidence>
<accession>A0A420ISR2</accession>